<dbReference type="InterPro" id="IPR036621">
    <property type="entry name" value="Anticodon-bd_dom_sf"/>
</dbReference>
<dbReference type="Gene3D" id="3.30.930.10">
    <property type="entry name" value="Bira Bifunctional Protein, Domain 2"/>
    <property type="match status" value="2"/>
</dbReference>
<sequence>MTDTTDYAGQPFDRQKFESLLKRRFFYTEAFEIYRTVSGFEGDNRGLFDYGPPGCGLMANIVDLWRKHFILEQVTAVESVREYTPNVIEPSFGIGRILYSLLEQVYWCRPHDAARGILSLPLSVAPTKVLLVPLSSHPSFTPIIKKLSRKLRTLGISNRVDNSSASIGKRYARNDELGTPFGITVDFETVKDGSVTLRERDSTKQVRASEKEVFAAVKNLVEGVERWEDVVGRLPVFTTPQEGDE</sequence>
<dbReference type="GO" id="GO:0004820">
    <property type="term" value="F:glycine-tRNA ligase activity"/>
    <property type="evidence" value="ECO:0007669"/>
    <property type="project" value="TreeGrafter"/>
</dbReference>
<dbReference type="SUPFAM" id="SSF52954">
    <property type="entry name" value="Class II aaRS ABD-related"/>
    <property type="match status" value="1"/>
</dbReference>
<dbReference type="PANTHER" id="PTHR10745">
    <property type="entry name" value="GLYCYL-TRNA SYNTHETASE/DNA POLYMERASE SUBUNIT GAMMA-2"/>
    <property type="match status" value="1"/>
</dbReference>
<dbReference type="SUPFAM" id="SSF55681">
    <property type="entry name" value="Class II aaRS and biotin synthetases"/>
    <property type="match status" value="1"/>
</dbReference>
<dbReference type="FunFam" id="3.40.50.800:FF:000004">
    <property type="entry name" value="Glycine--tRNA ligase 2"/>
    <property type="match status" value="1"/>
</dbReference>
<evidence type="ECO:0000313" key="3">
    <source>
        <dbReference type="Proteomes" id="UP000223968"/>
    </source>
</evidence>
<reference evidence="2 3" key="1">
    <citation type="submission" date="2017-10" db="EMBL/GenBank/DDBJ databases">
        <title>Comparative genomics in systemic dimorphic fungi from Ajellomycetaceae.</title>
        <authorList>
            <person name="Munoz J.F."/>
            <person name="Mcewen J.G."/>
            <person name="Clay O.K."/>
            <person name="Cuomo C.A."/>
        </authorList>
    </citation>
    <scope>NUCLEOTIDE SEQUENCE [LARGE SCALE GENOMIC DNA]</scope>
    <source>
        <strain evidence="2 3">UAMH5409</strain>
    </source>
</reference>
<dbReference type="PANTHER" id="PTHR10745:SF0">
    <property type="entry name" value="GLYCINE--TRNA LIGASE"/>
    <property type="match status" value="1"/>
</dbReference>
<dbReference type="Proteomes" id="UP000223968">
    <property type="component" value="Unassembled WGS sequence"/>
</dbReference>
<dbReference type="InterPro" id="IPR004154">
    <property type="entry name" value="Anticodon-bd"/>
</dbReference>
<dbReference type="InterPro" id="IPR045864">
    <property type="entry name" value="aa-tRNA-synth_II/BPL/LPL"/>
</dbReference>
<dbReference type="STRING" id="1447875.A0A2B7XYC4"/>
<comment type="caution">
    <text evidence="2">The sequence shown here is derived from an EMBL/GenBank/DDBJ whole genome shotgun (WGS) entry which is preliminary data.</text>
</comment>
<dbReference type="Pfam" id="PF03129">
    <property type="entry name" value="HGTP_anticodon"/>
    <property type="match status" value="1"/>
</dbReference>
<gene>
    <name evidence="2" type="ORF">AJ79_03360</name>
</gene>
<evidence type="ECO:0000313" key="2">
    <source>
        <dbReference type="EMBL" id="PGH13945.1"/>
    </source>
</evidence>
<dbReference type="GO" id="GO:0005739">
    <property type="term" value="C:mitochondrion"/>
    <property type="evidence" value="ECO:0007669"/>
    <property type="project" value="TreeGrafter"/>
</dbReference>
<organism evidence="2 3">
    <name type="scientific">Helicocarpus griseus UAMH5409</name>
    <dbReference type="NCBI Taxonomy" id="1447875"/>
    <lineage>
        <taxon>Eukaryota</taxon>
        <taxon>Fungi</taxon>
        <taxon>Dikarya</taxon>
        <taxon>Ascomycota</taxon>
        <taxon>Pezizomycotina</taxon>
        <taxon>Eurotiomycetes</taxon>
        <taxon>Eurotiomycetidae</taxon>
        <taxon>Onygenales</taxon>
        <taxon>Ajellomycetaceae</taxon>
        <taxon>Helicocarpus</taxon>
    </lineage>
</organism>
<keyword evidence="3" id="KW-1185">Reference proteome</keyword>
<dbReference type="EMBL" id="PDNB01000040">
    <property type="protein sequence ID" value="PGH13945.1"/>
    <property type="molecule type" value="Genomic_DNA"/>
</dbReference>
<dbReference type="AlphaFoldDB" id="A0A2B7XYC4"/>
<proteinExistence type="predicted"/>
<dbReference type="OrthoDB" id="57698at2759"/>
<dbReference type="Gene3D" id="3.40.50.800">
    <property type="entry name" value="Anticodon-binding domain"/>
    <property type="match status" value="1"/>
</dbReference>
<dbReference type="GO" id="GO:0070150">
    <property type="term" value="P:mitochondrial glycyl-tRNA aminoacylation"/>
    <property type="evidence" value="ECO:0007669"/>
    <property type="project" value="TreeGrafter"/>
</dbReference>
<dbReference type="InterPro" id="IPR027031">
    <property type="entry name" value="Gly-tRNA_synthase/POLG2"/>
</dbReference>
<name>A0A2B7XYC4_9EURO</name>
<feature type="domain" description="Anticodon-binding" evidence="1">
    <location>
        <begin position="128"/>
        <end position="219"/>
    </location>
</feature>
<evidence type="ECO:0000259" key="1">
    <source>
        <dbReference type="Pfam" id="PF03129"/>
    </source>
</evidence>
<accession>A0A2B7XYC4</accession>
<protein>
    <recommendedName>
        <fullName evidence="1">Anticodon-binding domain-containing protein</fullName>
    </recommendedName>
</protein>